<comment type="caution">
    <text evidence="2">The sequence shown here is derived from an EMBL/GenBank/DDBJ whole genome shotgun (WGS) entry which is preliminary data.</text>
</comment>
<feature type="region of interest" description="Disordered" evidence="1">
    <location>
        <begin position="182"/>
        <end position="201"/>
    </location>
</feature>
<dbReference type="STRING" id="1334629.MFUL124B02_22545"/>
<sequence>MIASLLAATLLAAAPTPLTVVKSGNADVQKAANAPGATVESLASVVEKFVDFQELAKRALGDKTWDSLTPAQRKDFSETMTGLLRASYAQKAIGQAQADVKYGKETIKDSEATVDTTLTLKKDQIPVDYRLYKVKNDWRIYDVVTDEVSLVDTYKGQFQKLLSTKGFDGLLSTLKTKRAQLEKENAAQSAKGTGGSAAPAK</sequence>
<proteinExistence type="predicted"/>
<gene>
    <name evidence="2" type="ORF">MFU01_75580</name>
    <name evidence="3" type="ORF">SAMN05443572_103547</name>
</gene>
<organism evidence="2 5">
    <name type="scientific">Myxococcus fulvus</name>
    <dbReference type="NCBI Taxonomy" id="33"/>
    <lineage>
        <taxon>Bacteria</taxon>
        <taxon>Pseudomonadati</taxon>
        <taxon>Myxococcota</taxon>
        <taxon>Myxococcia</taxon>
        <taxon>Myxococcales</taxon>
        <taxon>Cystobacterineae</taxon>
        <taxon>Myxococcaceae</taxon>
        <taxon>Myxococcus</taxon>
    </lineage>
</organism>
<dbReference type="RefSeq" id="WP_046713853.1">
    <property type="nucleotide sequence ID" value="NZ_BJXR01000063.1"/>
</dbReference>
<dbReference type="Pfam" id="PF05494">
    <property type="entry name" value="MlaC"/>
    <property type="match status" value="1"/>
</dbReference>
<dbReference type="Gene3D" id="3.10.450.710">
    <property type="entry name" value="Tgt2/MlaC"/>
    <property type="match status" value="1"/>
</dbReference>
<reference evidence="2 5" key="2">
    <citation type="submission" date="2019-07" db="EMBL/GenBank/DDBJ databases">
        <title>Whole genome shotgun sequence of Myxococcus fulvus NBRC 100333.</title>
        <authorList>
            <person name="Hosoyama A."/>
            <person name="Uohara A."/>
            <person name="Ohji S."/>
            <person name="Ichikawa N."/>
        </authorList>
    </citation>
    <scope>NUCLEOTIDE SEQUENCE [LARGE SCALE GENOMIC DNA]</scope>
    <source>
        <strain evidence="2 5">NBRC 100333</strain>
    </source>
</reference>
<dbReference type="InterPro" id="IPR008869">
    <property type="entry name" value="MlaC/ttg2D"/>
</dbReference>
<dbReference type="Proteomes" id="UP000321514">
    <property type="component" value="Unassembled WGS sequence"/>
</dbReference>
<evidence type="ECO:0000313" key="5">
    <source>
        <dbReference type="Proteomes" id="UP000321514"/>
    </source>
</evidence>
<dbReference type="EMBL" id="BJXR01000063">
    <property type="protein sequence ID" value="GEN12521.1"/>
    <property type="molecule type" value="Genomic_DNA"/>
</dbReference>
<reference evidence="3 4" key="1">
    <citation type="submission" date="2016-10" db="EMBL/GenBank/DDBJ databases">
        <authorList>
            <person name="Varghese N."/>
            <person name="Submissions S."/>
        </authorList>
    </citation>
    <scope>NUCLEOTIDE SEQUENCE [LARGE SCALE GENOMIC DNA]</scope>
    <source>
        <strain evidence="3 4">DSM 16525</strain>
    </source>
</reference>
<evidence type="ECO:0000256" key="1">
    <source>
        <dbReference type="SAM" id="MobiDB-lite"/>
    </source>
</evidence>
<evidence type="ECO:0000313" key="4">
    <source>
        <dbReference type="Proteomes" id="UP000183760"/>
    </source>
</evidence>
<keyword evidence="4" id="KW-1185">Reference proteome</keyword>
<protein>
    <submittedName>
        <fullName evidence="3">Phospholipid transport system substrate-binding protein</fullName>
    </submittedName>
</protein>
<accession>A0A511TED1</accession>
<dbReference type="Proteomes" id="UP000183760">
    <property type="component" value="Unassembled WGS sequence"/>
</dbReference>
<evidence type="ECO:0000313" key="3">
    <source>
        <dbReference type="EMBL" id="SET86077.1"/>
    </source>
</evidence>
<dbReference type="EMBL" id="FOIB01000003">
    <property type="protein sequence ID" value="SET86077.1"/>
    <property type="molecule type" value="Genomic_DNA"/>
</dbReference>
<evidence type="ECO:0000313" key="2">
    <source>
        <dbReference type="EMBL" id="GEN12521.1"/>
    </source>
</evidence>
<dbReference type="InterPro" id="IPR042245">
    <property type="entry name" value="Tgt2/MlaC_sf"/>
</dbReference>
<dbReference type="AlphaFoldDB" id="A0A511TED1"/>
<dbReference type="PANTHER" id="PTHR36573">
    <property type="entry name" value="INTERMEMBRANE PHOSPHOLIPID TRANSPORT SYSTEM BINDING PROTEIN MLAC"/>
    <property type="match status" value="1"/>
</dbReference>
<dbReference type="PANTHER" id="PTHR36573:SF1">
    <property type="entry name" value="INTERMEMBRANE PHOSPHOLIPID TRANSPORT SYSTEM BINDING PROTEIN MLAC"/>
    <property type="match status" value="1"/>
</dbReference>
<dbReference type="OrthoDB" id="9798905at2"/>
<name>A0A511TED1_MYXFU</name>